<dbReference type="Proteomes" id="UP000311713">
    <property type="component" value="Unassembled WGS sequence"/>
</dbReference>
<dbReference type="Gene3D" id="2.160.20.80">
    <property type="entry name" value="E3 ubiquitin-protein ligase SopA"/>
    <property type="match status" value="1"/>
</dbReference>
<gene>
    <name evidence="2" type="ORF">FH715_18255</name>
</gene>
<evidence type="ECO:0000313" key="3">
    <source>
        <dbReference type="Proteomes" id="UP000311713"/>
    </source>
</evidence>
<dbReference type="PANTHER" id="PTHR14136">
    <property type="entry name" value="BTB_POZ DOMAIN-CONTAINING PROTEIN KCTD9"/>
    <property type="match status" value="1"/>
</dbReference>
<name>A0A5C4UXU4_9ACTN</name>
<dbReference type="SUPFAM" id="SSF141571">
    <property type="entry name" value="Pentapeptide repeat-like"/>
    <property type="match status" value="1"/>
</dbReference>
<dbReference type="InterPro" id="IPR051082">
    <property type="entry name" value="Pentapeptide-BTB/POZ_domain"/>
</dbReference>
<dbReference type="PANTHER" id="PTHR14136:SF17">
    <property type="entry name" value="BTB_POZ DOMAIN-CONTAINING PROTEIN KCTD9"/>
    <property type="match status" value="1"/>
</dbReference>
<dbReference type="RefSeq" id="WP_139646609.1">
    <property type="nucleotide sequence ID" value="NZ_BAAAZS010000004.1"/>
</dbReference>
<proteinExistence type="predicted"/>
<organism evidence="2 3">
    <name type="scientific">Streptomyces sedi</name>
    <dbReference type="NCBI Taxonomy" id="555059"/>
    <lineage>
        <taxon>Bacteria</taxon>
        <taxon>Bacillati</taxon>
        <taxon>Actinomycetota</taxon>
        <taxon>Actinomycetes</taxon>
        <taxon>Kitasatosporales</taxon>
        <taxon>Streptomycetaceae</taxon>
        <taxon>Streptomyces</taxon>
    </lineage>
</organism>
<keyword evidence="3" id="KW-1185">Reference proteome</keyword>
<evidence type="ECO:0000256" key="1">
    <source>
        <dbReference type="SAM" id="MobiDB-lite"/>
    </source>
</evidence>
<dbReference type="InterPro" id="IPR001646">
    <property type="entry name" value="5peptide_repeat"/>
</dbReference>
<dbReference type="OrthoDB" id="2579959at2"/>
<reference evidence="2 3" key="1">
    <citation type="submission" date="2019-06" db="EMBL/GenBank/DDBJ databases">
        <title>Draft genome of Streptomyces sedi sp. JCM16909.</title>
        <authorList>
            <person name="Klykleung N."/>
            <person name="Tanasupawat S."/>
            <person name="Kudo T."/>
            <person name="Yuki M."/>
            <person name="Ohkuma M."/>
        </authorList>
    </citation>
    <scope>NUCLEOTIDE SEQUENCE [LARGE SCALE GENOMIC DNA]</scope>
    <source>
        <strain evidence="2 3">JCM 16909</strain>
    </source>
</reference>
<dbReference type="AlphaFoldDB" id="A0A5C4UXU4"/>
<dbReference type="Pfam" id="PF00805">
    <property type="entry name" value="Pentapeptide"/>
    <property type="match status" value="2"/>
</dbReference>
<dbReference type="EMBL" id="VDGT01000013">
    <property type="protein sequence ID" value="TNM28491.1"/>
    <property type="molecule type" value="Genomic_DNA"/>
</dbReference>
<accession>A0A5C4UXU4</accession>
<feature type="compositionally biased region" description="Gly residues" evidence="1">
    <location>
        <begin position="1"/>
        <end position="18"/>
    </location>
</feature>
<sequence>MVSGAGKGRTGRSTGGGEVRAPVRPRLALPVEPEVFDGAAGLGAEEDYDGFEFVSTDLSGALAPGATFLDCALRGCVLDRAVLRGARLLDSLLTEVRGVGVELFEAELRDVEISDARLGGVQCGGARLTRVLVRGGKIDYLNLRQSRLVDVTFEGCVLVEPDFGGATLERVSFDDCELRSPDLTGATLRDVDLRGLSSFEPGRGVDRLAGAVISPGQLVELAPLLAAQLGVRVMPTA</sequence>
<protein>
    <submittedName>
        <fullName evidence="2">Pentapeptide repeat-containing protein</fullName>
    </submittedName>
</protein>
<comment type="caution">
    <text evidence="2">The sequence shown here is derived from an EMBL/GenBank/DDBJ whole genome shotgun (WGS) entry which is preliminary data.</text>
</comment>
<evidence type="ECO:0000313" key="2">
    <source>
        <dbReference type="EMBL" id="TNM28491.1"/>
    </source>
</evidence>
<feature type="region of interest" description="Disordered" evidence="1">
    <location>
        <begin position="1"/>
        <end position="24"/>
    </location>
</feature>